<proteinExistence type="predicted"/>
<evidence type="ECO:0000313" key="1">
    <source>
        <dbReference type="EMBL" id="MBX46891.1"/>
    </source>
</evidence>
<name>A0A2P2NX03_RHIMU</name>
<protein>
    <submittedName>
        <fullName evidence="1">Uncharacterized protein</fullName>
    </submittedName>
</protein>
<dbReference type="EMBL" id="GGEC01066407">
    <property type="protein sequence ID" value="MBX46891.1"/>
    <property type="molecule type" value="Transcribed_RNA"/>
</dbReference>
<reference evidence="1" key="1">
    <citation type="submission" date="2018-02" db="EMBL/GenBank/DDBJ databases">
        <title>Rhizophora mucronata_Transcriptome.</title>
        <authorList>
            <person name="Meera S.P."/>
            <person name="Sreeshan A."/>
            <person name="Augustine A."/>
        </authorList>
    </citation>
    <scope>NUCLEOTIDE SEQUENCE</scope>
    <source>
        <tissue evidence="1">Leaf</tissue>
    </source>
</reference>
<sequence>MEGFTYLTTYLLTVLCYDMGRDVDWSNRH</sequence>
<organism evidence="1">
    <name type="scientific">Rhizophora mucronata</name>
    <name type="common">Asiatic mangrove</name>
    <dbReference type="NCBI Taxonomy" id="61149"/>
    <lineage>
        <taxon>Eukaryota</taxon>
        <taxon>Viridiplantae</taxon>
        <taxon>Streptophyta</taxon>
        <taxon>Embryophyta</taxon>
        <taxon>Tracheophyta</taxon>
        <taxon>Spermatophyta</taxon>
        <taxon>Magnoliopsida</taxon>
        <taxon>eudicotyledons</taxon>
        <taxon>Gunneridae</taxon>
        <taxon>Pentapetalae</taxon>
        <taxon>rosids</taxon>
        <taxon>fabids</taxon>
        <taxon>Malpighiales</taxon>
        <taxon>Rhizophoraceae</taxon>
        <taxon>Rhizophora</taxon>
    </lineage>
</organism>
<dbReference type="AlphaFoldDB" id="A0A2P2NX03"/>
<accession>A0A2P2NX03</accession>